<evidence type="ECO:0000256" key="8">
    <source>
        <dbReference type="ARBA" id="ARBA00022792"/>
    </source>
</evidence>
<comment type="function">
    <text evidence="17">Core subunit of the mitochondrial membrane respiratory chain NADH dehydrogenase (Complex I) which catalyzes electron transfer from NADH through the respiratory chain, using ubiquinone as an electron acceptor. Essential for the catalytic activity and assembly of complex I.</text>
</comment>
<dbReference type="GO" id="GO:0008137">
    <property type="term" value="F:NADH dehydrogenase (ubiquinone) activity"/>
    <property type="evidence" value="ECO:0007669"/>
    <property type="project" value="UniProtKB-EC"/>
</dbReference>
<evidence type="ECO:0000256" key="16">
    <source>
        <dbReference type="ARBA" id="ARBA00049551"/>
    </source>
</evidence>
<dbReference type="GO" id="GO:0006120">
    <property type="term" value="P:mitochondrial electron transport, NADH to ubiquinone"/>
    <property type="evidence" value="ECO:0007669"/>
    <property type="project" value="InterPro"/>
</dbReference>
<evidence type="ECO:0000256" key="10">
    <source>
        <dbReference type="ARBA" id="ARBA00022982"/>
    </source>
</evidence>
<evidence type="ECO:0000256" key="13">
    <source>
        <dbReference type="ARBA" id="ARBA00023075"/>
    </source>
</evidence>
<evidence type="ECO:0000256" key="14">
    <source>
        <dbReference type="ARBA" id="ARBA00023128"/>
    </source>
</evidence>
<keyword evidence="8 17" id="KW-0999">Mitochondrion inner membrane</keyword>
<sequence length="351" mass="38700">MTQYIYYVMIYCLSFGTLLTFISSHWLIAWMGMEGNMFAIIPLMTKNHHPRASEAATKYFLIQAFASAVLLIATIFNGYTKDQWEIAQIQSSGSIILVILALSMKLGAIPFHFWLPEVMQGIDLTTGLILSTWQKLAPFALLLQITHELDPLMLSLLGFASAALAAWAGLNQTQLRKILAYSSIAHLGWMFVIVQQAPQATIYALIIYLLTTTAAFLTLKESSATKINSFSLSWAKAPLMAILVGLILLSLGGLPPFMGFSLKLAILEQLSKQEMHAPATMLAFASLISLSFYVRLCYFAIITLFPGSTASKTSWRRKKKQDKITLATVATAAIILLPIGPLIAALIHYTI</sequence>
<dbReference type="EC" id="7.1.1.2" evidence="3 17"/>
<evidence type="ECO:0000313" key="20">
    <source>
        <dbReference type="EMBL" id="UXD78941.1"/>
    </source>
</evidence>
<feature type="domain" description="NADH dehydrogenase subunit 2 C-terminal" evidence="19">
    <location>
        <begin position="292"/>
        <end position="343"/>
    </location>
</feature>
<protein>
    <recommendedName>
        <fullName evidence="4 17">NADH-ubiquinone oxidoreductase chain 2</fullName>
        <ecNumber evidence="3 17">7.1.1.2</ecNumber>
    </recommendedName>
</protein>
<keyword evidence="13 17" id="KW-0830">Ubiquinone</keyword>
<dbReference type="PRINTS" id="PR01436">
    <property type="entry name" value="NADHDHGNASE2"/>
</dbReference>
<keyword evidence="15 17" id="KW-0472">Membrane</keyword>
<evidence type="ECO:0000256" key="5">
    <source>
        <dbReference type="ARBA" id="ARBA00022448"/>
    </source>
</evidence>
<dbReference type="GeneID" id="75510518"/>
<dbReference type="AlphaFoldDB" id="A0A977KCJ9"/>
<evidence type="ECO:0000256" key="17">
    <source>
        <dbReference type="RuleBase" id="RU003403"/>
    </source>
</evidence>
<evidence type="ECO:0000256" key="4">
    <source>
        <dbReference type="ARBA" id="ARBA00021008"/>
    </source>
</evidence>
<dbReference type="EMBL" id="MW742322">
    <property type="protein sequence ID" value="UXD78941.1"/>
    <property type="molecule type" value="Genomic_DNA"/>
</dbReference>
<comment type="subcellular location">
    <subcellularLocation>
        <location evidence="1 17">Mitochondrion inner membrane</location>
        <topology evidence="1 17">Multi-pass membrane protein</topology>
    </subcellularLocation>
</comment>
<evidence type="ECO:0000256" key="7">
    <source>
        <dbReference type="ARBA" id="ARBA00022692"/>
    </source>
</evidence>
<evidence type="ECO:0000259" key="19">
    <source>
        <dbReference type="Pfam" id="PF06444"/>
    </source>
</evidence>
<feature type="transmembrane region" description="Helical" evidence="17">
    <location>
        <begin position="178"/>
        <end position="194"/>
    </location>
</feature>
<dbReference type="InterPro" id="IPR001750">
    <property type="entry name" value="ND/Mrp_TM"/>
</dbReference>
<dbReference type="RefSeq" id="YP_010503058.1">
    <property type="nucleotide sequence ID" value="NC_066989.1"/>
</dbReference>
<keyword evidence="7 17" id="KW-0812">Transmembrane</keyword>
<evidence type="ECO:0000256" key="15">
    <source>
        <dbReference type="ARBA" id="ARBA00023136"/>
    </source>
</evidence>
<dbReference type="CTD" id="4536"/>
<keyword evidence="5" id="KW-0813">Transport</keyword>
<keyword evidence="10 17" id="KW-0249">Electron transport</keyword>
<dbReference type="PANTHER" id="PTHR46552">
    <property type="entry name" value="NADH-UBIQUINONE OXIDOREDUCTASE CHAIN 2"/>
    <property type="match status" value="1"/>
</dbReference>
<dbReference type="GO" id="GO:0005743">
    <property type="term" value="C:mitochondrial inner membrane"/>
    <property type="evidence" value="ECO:0007669"/>
    <property type="project" value="UniProtKB-SubCell"/>
</dbReference>
<feature type="domain" description="NADH:quinone oxidoreductase/Mrp antiporter transmembrane" evidence="18">
    <location>
        <begin position="23"/>
        <end position="288"/>
    </location>
</feature>
<comment type="similarity">
    <text evidence="2 17">Belongs to the complex I subunit 2 family.</text>
</comment>
<dbReference type="PANTHER" id="PTHR46552:SF1">
    <property type="entry name" value="NADH-UBIQUINONE OXIDOREDUCTASE CHAIN 2"/>
    <property type="match status" value="1"/>
</dbReference>
<dbReference type="InterPro" id="IPR003917">
    <property type="entry name" value="NADH_UbQ_OxRdtase_chain2"/>
</dbReference>
<gene>
    <name evidence="20" type="primary">ND2</name>
</gene>
<dbReference type="InterPro" id="IPR050175">
    <property type="entry name" value="Complex_I_Subunit_2"/>
</dbReference>
<dbReference type="InterPro" id="IPR010933">
    <property type="entry name" value="NADH_DH_su2_C"/>
</dbReference>
<keyword evidence="9 17" id="KW-1278">Translocase</keyword>
<evidence type="ECO:0000256" key="6">
    <source>
        <dbReference type="ARBA" id="ARBA00022660"/>
    </source>
</evidence>
<keyword evidence="6 17" id="KW-0679">Respiratory chain</keyword>
<feature type="transmembrane region" description="Helical" evidence="17">
    <location>
        <begin position="326"/>
        <end position="349"/>
    </location>
</feature>
<evidence type="ECO:0000259" key="18">
    <source>
        <dbReference type="Pfam" id="PF00361"/>
    </source>
</evidence>
<feature type="transmembrane region" description="Helical" evidence="17">
    <location>
        <begin position="200"/>
        <end position="219"/>
    </location>
</feature>
<feature type="transmembrane region" description="Helical" evidence="17">
    <location>
        <begin position="59"/>
        <end position="79"/>
    </location>
</feature>
<evidence type="ECO:0000256" key="11">
    <source>
        <dbReference type="ARBA" id="ARBA00022989"/>
    </source>
</evidence>
<feature type="transmembrane region" description="Helical" evidence="17">
    <location>
        <begin position="6"/>
        <end position="28"/>
    </location>
</feature>
<evidence type="ECO:0000256" key="2">
    <source>
        <dbReference type="ARBA" id="ARBA00007012"/>
    </source>
</evidence>
<accession>A0A977KCJ9</accession>
<evidence type="ECO:0000256" key="1">
    <source>
        <dbReference type="ARBA" id="ARBA00004448"/>
    </source>
</evidence>
<keyword evidence="12 17" id="KW-0520">NAD</keyword>
<feature type="transmembrane region" description="Helical" evidence="17">
    <location>
        <begin position="91"/>
        <end position="115"/>
    </location>
</feature>
<evidence type="ECO:0000256" key="3">
    <source>
        <dbReference type="ARBA" id="ARBA00012944"/>
    </source>
</evidence>
<reference evidence="20" key="1">
    <citation type="journal article" date="2022" name="Biologia">
        <title>Comparative mitochondrial genomics of tetras: insights into phylogenetic relationships in Characidae.</title>
        <authorList>
            <person name="Xu W."/>
            <person name="Wang J."/>
            <person name="Xu R."/>
            <person name="Jiang H."/>
            <person name="Ding J."/>
            <person name="Wu H."/>
            <person name="Wu Y."/>
            <person name="Liu H."/>
        </authorList>
    </citation>
    <scope>NUCLEOTIDE SEQUENCE</scope>
</reference>
<keyword evidence="11 17" id="KW-1133">Transmembrane helix</keyword>
<keyword evidence="14 17" id="KW-0496">Mitochondrion</keyword>
<geneLocation type="mitochondrion" evidence="20"/>
<name>A0A977KCJ9_9TELE</name>
<feature type="transmembrane region" description="Helical" evidence="17">
    <location>
        <begin position="152"/>
        <end position="171"/>
    </location>
</feature>
<evidence type="ECO:0000256" key="12">
    <source>
        <dbReference type="ARBA" id="ARBA00023027"/>
    </source>
</evidence>
<feature type="transmembrane region" description="Helical" evidence="17">
    <location>
        <begin position="282"/>
        <end position="305"/>
    </location>
</feature>
<dbReference type="Pfam" id="PF00361">
    <property type="entry name" value="Proton_antipo_M"/>
    <property type="match status" value="1"/>
</dbReference>
<dbReference type="Pfam" id="PF06444">
    <property type="entry name" value="NADH_dehy_S2_C"/>
    <property type="match status" value="1"/>
</dbReference>
<evidence type="ECO:0000256" key="9">
    <source>
        <dbReference type="ARBA" id="ARBA00022967"/>
    </source>
</evidence>
<organism evidence="20">
    <name type="scientific">Hyphessobrycon amapaensis</name>
    <dbReference type="NCBI Taxonomy" id="2979626"/>
    <lineage>
        <taxon>Eukaryota</taxon>
        <taxon>Metazoa</taxon>
        <taxon>Chordata</taxon>
        <taxon>Craniata</taxon>
        <taxon>Vertebrata</taxon>
        <taxon>Euteleostomi</taxon>
        <taxon>Actinopterygii</taxon>
        <taxon>Neopterygii</taxon>
        <taxon>Teleostei</taxon>
        <taxon>Ostariophysi</taxon>
        <taxon>Characiformes</taxon>
        <taxon>Characoidei</taxon>
        <taxon>Acestrorhamphidae</taxon>
        <taxon>Hyphessobryconinae</taxon>
        <taxon>Hyphessobrycon</taxon>
    </lineage>
</organism>
<feature type="transmembrane region" description="Helical" evidence="17">
    <location>
        <begin position="239"/>
        <end position="262"/>
    </location>
</feature>
<proteinExistence type="inferred from homology"/>
<comment type="catalytic activity">
    <reaction evidence="16 17">
        <text>a ubiquinone + NADH + 5 H(+)(in) = a ubiquinol + NAD(+) + 4 H(+)(out)</text>
        <dbReference type="Rhea" id="RHEA:29091"/>
        <dbReference type="Rhea" id="RHEA-COMP:9565"/>
        <dbReference type="Rhea" id="RHEA-COMP:9566"/>
        <dbReference type="ChEBI" id="CHEBI:15378"/>
        <dbReference type="ChEBI" id="CHEBI:16389"/>
        <dbReference type="ChEBI" id="CHEBI:17976"/>
        <dbReference type="ChEBI" id="CHEBI:57540"/>
        <dbReference type="ChEBI" id="CHEBI:57945"/>
        <dbReference type="EC" id="7.1.1.2"/>
    </reaction>
</comment>